<dbReference type="AlphaFoldDB" id="A0A381THY9"/>
<reference evidence="2" key="1">
    <citation type="submission" date="2018-05" db="EMBL/GenBank/DDBJ databases">
        <authorList>
            <person name="Lanie J.A."/>
            <person name="Ng W.-L."/>
            <person name="Kazmierczak K.M."/>
            <person name="Andrzejewski T.M."/>
            <person name="Davidsen T.M."/>
            <person name="Wayne K.J."/>
            <person name="Tettelin H."/>
            <person name="Glass J.I."/>
            <person name="Rusch D."/>
            <person name="Podicherti R."/>
            <person name="Tsui H.-C.T."/>
            <person name="Winkler M.E."/>
        </authorList>
    </citation>
    <scope>NUCLEOTIDE SEQUENCE</scope>
</reference>
<keyword evidence="1" id="KW-0812">Transmembrane</keyword>
<protein>
    <submittedName>
        <fullName evidence="2">Uncharacterized protein</fullName>
    </submittedName>
</protein>
<dbReference type="EMBL" id="UINC01004551">
    <property type="protein sequence ID" value="SVA15168.1"/>
    <property type="molecule type" value="Genomic_DNA"/>
</dbReference>
<keyword evidence="1" id="KW-1133">Transmembrane helix</keyword>
<organism evidence="2">
    <name type="scientific">marine metagenome</name>
    <dbReference type="NCBI Taxonomy" id="408172"/>
    <lineage>
        <taxon>unclassified sequences</taxon>
        <taxon>metagenomes</taxon>
        <taxon>ecological metagenomes</taxon>
    </lineage>
</organism>
<keyword evidence="1" id="KW-0472">Membrane</keyword>
<evidence type="ECO:0000256" key="1">
    <source>
        <dbReference type="SAM" id="Phobius"/>
    </source>
</evidence>
<accession>A0A381THY9</accession>
<evidence type="ECO:0000313" key="2">
    <source>
        <dbReference type="EMBL" id="SVA15168.1"/>
    </source>
</evidence>
<proteinExistence type="predicted"/>
<feature type="non-terminal residue" evidence="2">
    <location>
        <position position="1"/>
    </location>
</feature>
<sequence>VLAPAVVVVAAVVVAAAAAALAPVPVVVVVVVALAVGYPSNLRRPVRAPNSGRQRGENYIGTSFSVSPVSTLQTGSLARPDHTLLGAYA</sequence>
<feature type="transmembrane region" description="Helical" evidence="1">
    <location>
        <begin position="6"/>
        <end position="38"/>
    </location>
</feature>
<gene>
    <name evidence="2" type="ORF">METZ01_LOCUS68022</name>
</gene>
<name>A0A381THY9_9ZZZZ</name>